<keyword evidence="3" id="KW-1185">Reference proteome</keyword>
<name>A0A1W0WWJ9_HYPEX</name>
<evidence type="ECO:0000313" key="2">
    <source>
        <dbReference type="EMBL" id="OQV19562.1"/>
    </source>
</evidence>
<gene>
    <name evidence="2" type="ORF">BV898_06336</name>
</gene>
<dbReference type="AlphaFoldDB" id="A0A1W0WWJ9"/>
<evidence type="ECO:0000256" key="1">
    <source>
        <dbReference type="SAM" id="MobiDB-lite"/>
    </source>
</evidence>
<comment type="caution">
    <text evidence="2">The sequence shown here is derived from an EMBL/GenBank/DDBJ whole genome shotgun (WGS) entry which is preliminary data.</text>
</comment>
<accession>A0A1W0WWJ9</accession>
<organism evidence="2 3">
    <name type="scientific">Hypsibius exemplaris</name>
    <name type="common">Freshwater tardigrade</name>
    <dbReference type="NCBI Taxonomy" id="2072580"/>
    <lineage>
        <taxon>Eukaryota</taxon>
        <taxon>Metazoa</taxon>
        <taxon>Ecdysozoa</taxon>
        <taxon>Tardigrada</taxon>
        <taxon>Eutardigrada</taxon>
        <taxon>Parachela</taxon>
        <taxon>Hypsibioidea</taxon>
        <taxon>Hypsibiidae</taxon>
        <taxon>Hypsibius</taxon>
    </lineage>
</organism>
<evidence type="ECO:0000313" key="3">
    <source>
        <dbReference type="Proteomes" id="UP000192578"/>
    </source>
</evidence>
<sequence>MISAPHKALLSSGSDSVGGIAVGQQSSSGNVLVNLSGPSFSASTTKSSSMRMKMASANGAPDQQQQQ</sequence>
<feature type="compositionally biased region" description="Low complexity" evidence="1">
    <location>
        <begin position="39"/>
        <end position="57"/>
    </location>
</feature>
<dbReference type="EMBL" id="MTYJ01000037">
    <property type="protein sequence ID" value="OQV19562.1"/>
    <property type="molecule type" value="Genomic_DNA"/>
</dbReference>
<protein>
    <submittedName>
        <fullName evidence="2">Uncharacterized protein</fullName>
    </submittedName>
</protein>
<reference evidence="3" key="1">
    <citation type="submission" date="2017-01" db="EMBL/GenBank/DDBJ databases">
        <title>Comparative genomics of anhydrobiosis in the tardigrade Hypsibius dujardini.</title>
        <authorList>
            <person name="Yoshida Y."/>
            <person name="Koutsovoulos G."/>
            <person name="Laetsch D."/>
            <person name="Stevens L."/>
            <person name="Kumar S."/>
            <person name="Horikawa D."/>
            <person name="Ishino K."/>
            <person name="Komine S."/>
            <person name="Tomita M."/>
            <person name="Blaxter M."/>
            <person name="Arakawa K."/>
        </authorList>
    </citation>
    <scope>NUCLEOTIDE SEQUENCE [LARGE SCALE GENOMIC DNA]</scope>
    <source>
        <strain evidence="3">Z151</strain>
    </source>
</reference>
<proteinExistence type="predicted"/>
<feature type="region of interest" description="Disordered" evidence="1">
    <location>
        <begin position="1"/>
        <end position="67"/>
    </location>
</feature>
<feature type="compositionally biased region" description="Polar residues" evidence="1">
    <location>
        <begin position="23"/>
        <end position="38"/>
    </location>
</feature>
<dbReference type="Proteomes" id="UP000192578">
    <property type="component" value="Unassembled WGS sequence"/>
</dbReference>